<proteinExistence type="predicted"/>
<organism evidence="3 4">
    <name type="scientific">Brassica rapa subsp. trilocularis</name>
    <dbReference type="NCBI Taxonomy" id="1813537"/>
    <lineage>
        <taxon>Eukaryota</taxon>
        <taxon>Viridiplantae</taxon>
        <taxon>Streptophyta</taxon>
        <taxon>Embryophyta</taxon>
        <taxon>Tracheophyta</taxon>
        <taxon>Spermatophyta</taxon>
        <taxon>Magnoliopsida</taxon>
        <taxon>eudicotyledons</taxon>
        <taxon>Gunneridae</taxon>
        <taxon>Pentapetalae</taxon>
        <taxon>rosids</taxon>
        <taxon>malvids</taxon>
        <taxon>Brassicales</taxon>
        <taxon>Brassicaceae</taxon>
        <taxon>Brassiceae</taxon>
        <taxon>Brassica</taxon>
    </lineage>
</organism>
<evidence type="ECO:0000256" key="1">
    <source>
        <dbReference type="SAM" id="MobiDB-lite"/>
    </source>
</evidence>
<feature type="region of interest" description="Disordered" evidence="1">
    <location>
        <begin position="73"/>
        <end position="94"/>
    </location>
</feature>
<dbReference type="Proteomes" id="UP000823674">
    <property type="component" value="Chromosome A09"/>
</dbReference>
<comment type="caution">
    <text evidence="3">The sequence shown here is derived from an EMBL/GenBank/DDBJ whole genome shotgun (WGS) entry which is preliminary data.</text>
</comment>
<name>A0ABQ7LH17_BRACM</name>
<accession>A0ABQ7LH17</accession>
<sequence length="110" mass="12221">MGLAPKVTSMGKMNVSANFGGDKLKTVIYQIDEVQNLMIYLKIIQFKDAVSAIIVFKIAEVLTDLSELKQETPGVTASHASSESQYEPQTSQSLSREHIKNVFCKRLEDV</sequence>
<dbReference type="EMBL" id="JADBGQ010000008">
    <property type="protein sequence ID" value="KAG5384910.1"/>
    <property type="molecule type" value="Genomic_DNA"/>
</dbReference>
<reference evidence="3 4" key="1">
    <citation type="submission" date="2021-03" db="EMBL/GenBank/DDBJ databases">
        <authorList>
            <person name="King G.J."/>
            <person name="Bancroft I."/>
            <person name="Baten A."/>
            <person name="Bloomfield J."/>
            <person name="Borpatragohain P."/>
            <person name="He Z."/>
            <person name="Irish N."/>
            <person name="Irwin J."/>
            <person name="Liu K."/>
            <person name="Mauleon R.P."/>
            <person name="Moore J."/>
            <person name="Morris R."/>
            <person name="Ostergaard L."/>
            <person name="Wang B."/>
            <person name="Wells R."/>
        </authorList>
    </citation>
    <scope>NUCLEOTIDE SEQUENCE [LARGE SCALE GENOMIC DNA]</scope>
    <source>
        <strain evidence="3">R-o-18</strain>
        <tissue evidence="3">Leaf</tissue>
    </source>
</reference>
<evidence type="ECO:0000313" key="4">
    <source>
        <dbReference type="Proteomes" id="UP000823674"/>
    </source>
</evidence>
<keyword evidence="4" id="KW-1185">Reference proteome</keyword>
<protein>
    <submittedName>
        <fullName evidence="3">Uncharacterized protein</fullName>
    </submittedName>
</protein>
<evidence type="ECO:0000313" key="2">
    <source>
        <dbReference type="EMBL" id="KAG5384686.1"/>
    </source>
</evidence>
<evidence type="ECO:0000313" key="3">
    <source>
        <dbReference type="EMBL" id="KAG5384910.1"/>
    </source>
</evidence>
<gene>
    <name evidence="3" type="primary">A09g512610.1_BraROA</name>
    <name evidence="2" type="synonym">A09g511400.1_BraROA</name>
    <name evidence="2" type="ORF">IGI04_036156</name>
    <name evidence="3" type="ORF">IGI04_036380</name>
</gene>
<dbReference type="EMBL" id="JADBGQ010000008">
    <property type="protein sequence ID" value="KAG5384686.1"/>
    <property type="molecule type" value="Genomic_DNA"/>
</dbReference>